<keyword evidence="2" id="KW-1185">Reference proteome</keyword>
<dbReference type="EMBL" id="QGGG01000010">
    <property type="protein sequence ID" value="PWJ81558.1"/>
    <property type="molecule type" value="Genomic_DNA"/>
</dbReference>
<evidence type="ECO:0000313" key="2">
    <source>
        <dbReference type="Proteomes" id="UP000245396"/>
    </source>
</evidence>
<sequence>MSASPILFQWMGDCFIPANPHQAKRADEIYVIGETYRLTEAADRSGESHRHYFAQIKECWLQLPEYHDRFPSTEHLRHYALIKAGYHDSHSVVLETPEDAVRVAAFMEPTDEFAVIVVHECTVTRFTAKSQSYRAMDRKTFQESKDRTLDVISKMIGVTRKELAKNAGMAA</sequence>
<comment type="caution">
    <text evidence="1">The sequence shown here is derived from an EMBL/GenBank/DDBJ whole genome shotgun (WGS) entry which is preliminary data.</text>
</comment>
<reference evidence="1 2" key="1">
    <citation type="submission" date="2018-05" db="EMBL/GenBank/DDBJ databases">
        <title>Genomic Encyclopedia of Type Strains, Phase IV (KMG-IV): sequencing the most valuable type-strain genomes for metagenomic binning, comparative biology and taxonomic classification.</title>
        <authorList>
            <person name="Goeker M."/>
        </authorList>
    </citation>
    <scope>NUCLEOTIDE SEQUENCE [LARGE SCALE GENOMIC DNA]</scope>
    <source>
        <strain evidence="1 2">DSM 6986</strain>
    </source>
</reference>
<dbReference type="RefSeq" id="WP_109613534.1">
    <property type="nucleotide sequence ID" value="NZ_QGGG01000010.1"/>
</dbReference>
<organism evidence="1 2">
    <name type="scientific">Pseudaminobacter salicylatoxidans</name>
    <dbReference type="NCBI Taxonomy" id="93369"/>
    <lineage>
        <taxon>Bacteria</taxon>
        <taxon>Pseudomonadati</taxon>
        <taxon>Pseudomonadota</taxon>
        <taxon>Alphaproteobacteria</taxon>
        <taxon>Hyphomicrobiales</taxon>
        <taxon>Phyllobacteriaceae</taxon>
        <taxon>Pseudaminobacter</taxon>
    </lineage>
</organism>
<dbReference type="Proteomes" id="UP000245396">
    <property type="component" value="Unassembled WGS sequence"/>
</dbReference>
<proteinExistence type="predicted"/>
<dbReference type="AlphaFoldDB" id="A0A316C5D7"/>
<dbReference type="OrthoDB" id="8163630at2"/>
<gene>
    <name evidence="1" type="ORF">C7441_11090</name>
</gene>
<protein>
    <submittedName>
        <fullName evidence="1">Uncharacterized protein</fullName>
    </submittedName>
</protein>
<evidence type="ECO:0000313" key="1">
    <source>
        <dbReference type="EMBL" id="PWJ81558.1"/>
    </source>
</evidence>
<accession>A0A316C5D7</accession>
<name>A0A316C5D7_PSESE</name>